<keyword evidence="1" id="KW-0732">Signal</keyword>
<reference evidence="2" key="1">
    <citation type="submission" date="2021-01" db="EMBL/GenBank/DDBJ databases">
        <title>Whole genome shotgun sequence of Acrocarpospora phusangensis NBRC 108782.</title>
        <authorList>
            <person name="Komaki H."/>
            <person name="Tamura T."/>
        </authorList>
    </citation>
    <scope>NUCLEOTIDE SEQUENCE</scope>
    <source>
        <strain evidence="2">NBRC 108782</strain>
    </source>
</reference>
<sequence length="56" mass="5803">MLVCAFSTLATLAMTFSAPPTLGTLVPDDHRSPQFAPVAVKGVLVQTADIPMATDS</sequence>
<evidence type="ECO:0000313" key="3">
    <source>
        <dbReference type="Proteomes" id="UP000640052"/>
    </source>
</evidence>
<dbReference type="EMBL" id="BOOA01000020">
    <property type="protein sequence ID" value="GIH24617.1"/>
    <property type="molecule type" value="Genomic_DNA"/>
</dbReference>
<feature type="chain" id="PRO_5037402878" evidence="1">
    <location>
        <begin position="19"/>
        <end position="56"/>
    </location>
</feature>
<keyword evidence="3" id="KW-1185">Reference proteome</keyword>
<organism evidence="2 3">
    <name type="scientific">Acrocarpospora phusangensis</name>
    <dbReference type="NCBI Taxonomy" id="1070424"/>
    <lineage>
        <taxon>Bacteria</taxon>
        <taxon>Bacillati</taxon>
        <taxon>Actinomycetota</taxon>
        <taxon>Actinomycetes</taxon>
        <taxon>Streptosporangiales</taxon>
        <taxon>Streptosporangiaceae</taxon>
        <taxon>Acrocarpospora</taxon>
    </lineage>
</organism>
<evidence type="ECO:0000256" key="1">
    <source>
        <dbReference type="SAM" id="SignalP"/>
    </source>
</evidence>
<name>A0A919UNL1_9ACTN</name>
<dbReference type="AlphaFoldDB" id="A0A919UNL1"/>
<accession>A0A919UNL1</accession>
<feature type="signal peptide" evidence="1">
    <location>
        <begin position="1"/>
        <end position="18"/>
    </location>
</feature>
<proteinExistence type="predicted"/>
<comment type="caution">
    <text evidence="2">The sequence shown here is derived from an EMBL/GenBank/DDBJ whole genome shotgun (WGS) entry which is preliminary data.</text>
</comment>
<dbReference type="Proteomes" id="UP000640052">
    <property type="component" value="Unassembled WGS sequence"/>
</dbReference>
<gene>
    <name evidence="2" type="ORF">Aph01nite_29270</name>
</gene>
<evidence type="ECO:0000313" key="2">
    <source>
        <dbReference type="EMBL" id="GIH24617.1"/>
    </source>
</evidence>
<protein>
    <submittedName>
        <fullName evidence="2">Uncharacterized protein</fullName>
    </submittedName>
</protein>